<dbReference type="EMBL" id="JAPCID010000022">
    <property type="protein sequence ID" value="MDA0139230.1"/>
    <property type="molecule type" value="Genomic_DNA"/>
</dbReference>
<gene>
    <name evidence="2" type="ORF">OJ962_17140</name>
</gene>
<comment type="caution">
    <text evidence="2">The sequence shown here is derived from an EMBL/GenBank/DDBJ whole genome shotgun (WGS) entry which is preliminary data.</text>
</comment>
<evidence type="ECO:0000256" key="1">
    <source>
        <dbReference type="SAM" id="MobiDB-lite"/>
    </source>
</evidence>
<evidence type="ECO:0000313" key="2">
    <source>
        <dbReference type="EMBL" id="MDA0139230.1"/>
    </source>
</evidence>
<feature type="non-terminal residue" evidence="2">
    <location>
        <position position="1"/>
    </location>
</feature>
<feature type="compositionally biased region" description="Pro residues" evidence="1">
    <location>
        <begin position="1"/>
        <end position="25"/>
    </location>
</feature>
<organism evidence="2 3">
    <name type="scientific">Solirubrobacter deserti</name>
    <dbReference type="NCBI Taxonomy" id="2282478"/>
    <lineage>
        <taxon>Bacteria</taxon>
        <taxon>Bacillati</taxon>
        <taxon>Actinomycetota</taxon>
        <taxon>Thermoleophilia</taxon>
        <taxon>Solirubrobacterales</taxon>
        <taxon>Solirubrobacteraceae</taxon>
        <taxon>Solirubrobacter</taxon>
    </lineage>
</organism>
<reference evidence="2" key="1">
    <citation type="submission" date="2022-10" db="EMBL/GenBank/DDBJ databases">
        <title>The WGS of Solirubrobacter sp. CPCC 204708.</title>
        <authorList>
            <person name="Jiang Z."/>
        </authorList>
    </citation>
    <scope>NUCLEOTIDE SEQUENCE</scope>
    <source>
        <strain evidence="2">CPCC 204708</strain>
    </source>
</reference>
<sequence>PPAAAPPPAVAPAPGAPIAPTPPVEAPAAAQPGVAAASIDPGSAASDYPGDDASQEELAKWLAKQAEAAGLPPELPVMAALVESGVKNLNYGDADSVGFFQMRVGIWDQGAYKGFATKPELQAKWFIDTALAVKRKAIAGGNADFGKDPAKWGEWIADTERPAEQYRYRYQLRLEEARKLLA</sequence>
<feature type="region of interest" description="Disordered" evidence="1">
    <location>
        <begin position="1"/>
        <end position="54"/>
    </location>
</feature>
<evidence type="ECO:0000313" key="3">
    <source>
        <dbReference type="Proteomes" id="UP001147700"/>
    </source>
</evidence>
<name>A0ABT4RKY9_9ACTN</name>
<dbReference type="Proteomes" id="UP001147700">
    <property type="component" value="Unassembled WGS sequence"/>
</dbReference>
<accession>A0ABT4RKY9</accession>
<feature type="compositionally biased region" description="Low complexity" evidence="1">
    <location>
        <begin position="26"/>
        <end position="37"/>
    </location>
</feature>
<proteinExistence type="predicted"/>
<protein>
    <submittedName>
        <fullName evidence="2">Uncharacterized protein</fullName>
    </submittedName>
</protein>
<keyword evidence="3" id="KW-1185">Reference proteome</keyword>